<keyword evidence="4 6" id="KW-0460">Magnesium</keyword>
<feature type="binding site" evidence="6">
    <location>
        <position position="350"/>
    </location>
    <ligand>
        <name>Mg(2+)</name>
        <dbReference type="ChEBI" id="CHEBI:18420"/>
        <label>1</label>
    </ligand>
</feature>
<dbReference type="PROSITE" id="PS51435">
    <property type="entry name" value="AP_NUCLEASE_F1_4"/>
    <property type="match status" value="1"/>
</dbReference>
<evidence type="ECO:0000313" key="10">
    <source>
        <dbReference type="EMBL" id="KIV89356.1"/>
    </source>
</evidence>
<feature type="binding site" evidence="6">
    <location>
        <position position="248"/>
    </location>
    <ligand>
        <name>Mg(2+)</name>
        <dbReference type="ChEBI" id="CHEBI:18420"/>
        <label>1</label>
    </ligand>
</feature>
<dbReference type="EMBL" id="KN847525">
    <property type="protein sequence ID" value="KIV89356.1"/>
    <property type="molecule type" value="Genomic_DNA"/>
</dbReference>
<dbReference type="STRING" id="212818.A0A0D1XMI2"/>
<reference evidence="10 11" key="1">
    <citation type="submission" date="2015-01" db="EMBL/GenBank/DDBJ databases">
        <title>The Genome Sequence of Exophiala mesophila CBS40295.</title>
        <authorList>
            <consortium name="The Broad Institute Genomics Platform"/>
            <person name="Cuomo C."/>
            <person name="de Hoog S."/>
            <person name="Gorbushina A."/>
            <person name="Stielow B."/>
            <person name="Teixiera M."/>
            <person name="Abouelleil A."/>
            <person name="Chapman S.B."/>
            <person name="Priest M."/>
            <person name="Young S.K."/>
            <person name="Wortman J."/>
            <person name="Nusbaum C."/>
            <person name="Birren B."/>
        </authorList>
    </citation>
    <scope>NUCLEOTIDE SEQUENCE [LARGE SCALE GENOMIC DNA]</scope>
    <source>
        <strain evidence="10 11">CBS 40295</strain>
    </source>
</reference>
<dbReference type="OrthoDB" id="498125at2759"/>
<gene>
    <name evidence="10" type="ORF">PV10_08932</name>
</gene>
<protein>
    <recommendedName>
        <fullName evidence="9">Endonuclease/exonuclease/phosphatase domain-containing protein</fullName>
    </recommendedName>
</protein>
<comment type="similarity">
    <text evidence="1">Belongs to the DNA repair enzymes AP/ExoA family.</text>
</comment>
<evidence type="ECO:0000256" key="2">
    <source>
        <dbReference type="ARBA" id="ARBA00022723"/>
    </source>
</evidence>
<dbReference type="GO" id="GO:0003906">
    <property type="term" value="F:DNA-(apurinic or apyrimidinic site) endonuclease activity"/>
    <property type="evidence" value="ECO:0007669"/>
    <property type="project" value="TreeGrafter"/>
</dbReference>
<dbReference type="Pfam" id="PF03372">
    <property type="entry name" value="Exo_endo_phos"/>
    <property type="match status" value="1"/>
</dbReference>
<proteinExistence type="inferred from homology"/>
<keyword evidence="6" id="KW-0464">Manganese</keyword>
<evidence type="ECO:0000256" key="5">
    <source>
        <dbReference type="PIRSR" id="PIRSR604808-1"/>
    </source>
</evidence>
<evidence type="ECO:0000313" key="11">
    <source>
        <dbReference type="Proteomes" id="UP000054302"/>
    </source>
</evidence>
<feature type="binding site" evidence="6">
    <location>
        <position position="349"/>
    </location>
    <ligand>
        <name>Mg(2+)</name>
        <dbReference type="ChEBI" id="CHEBI:18420"/>
        <label>1</label>
    </ligand>
</feature>
<feature type="active site" description="Proton acceptor" evidence="5">
    <location>
        <position position="350"/>
    </location>
</feature>
<dbReference type="HOGENOM" id="CLU_060600_0_0_1"/>
<keyword evidence="11" id="KW-1185">Reference proteome</keyword>
<feature type="domain" description="Endonuclease/exonuclease/phosphatase" evidence="9">
    <location>
        <begin position="60"/>
        <end position="338"/>
    </location>
</feature>
<dbReference type="GeneID" id="27326777"/>
<dbReference type="Proteomes" id="UP000054302">
    <property type="component" value="Unassembled WGS sequence"/>
</dbReference>
<feature type="site" description="Transition state stabilizer" evidence="7">
    <location>
        <position position="250"/>
    </location>
</feature>
<evidence type="ECO:0000256" key="7">
    <source>
        <dbReference type="PIRSR" id="PIRSR604808-3"/>
    </source>
</evidence>
<dbReference type="OMA" id="WNINGIS"/>
<sequence>MSTPLNPLKRATDSADRSCRSISPPPIRRKFRPDPDSDTHHVDSHTAQPRPQPQSICIFSWNVNGIGPLLQRHLSFHPSTSQALSPLRLFLQRHQWPQFLCLQEVKIANNDIPTQRSLQSAANYGALSNEHTYTTFFSLPTDKYNATGFGGKVYGVATLVRDDSVPNVNMTWTPAWSLEGRLLIHEMTDGMVVINGYWVNGTSNPYRNPTSGAIQGTRHDYKREFHRRLLEHVVRFQTHNKHVVLVGDMNIARSRLDGYPNLRTTPIQHVKNRADFNDKFFNSEVGMRGVDVFRHVKGDQPKYTYHPRGNKSWGHSCDRVDLIIVSESMIDAVVDTDICDSATERGHSDHVPLWVSIDPSRIRTCRPPTTATVMEQIEQQVTAR</sequence>
<dbReference type="GO" id="GO:0005634">
    <property type="term" value="C:nucleus"/>
    <property type="evidence" value="ECO:0007669"/>
    <property type="project" value="TreeGrafter"/>
</dbReference>
<dbReference type="PANTHER" id="PTHR22748:SF14">
    <property type="entry name" value="ENDONUCLEASE_EXONUCLEASE_PHOSPHATASE DOMAIN-CONTAINING PROTEIN"/>
    <property type="match status" value="1"/>
</dbReference>
<feature type="binding site" evidence="6">
    <location>
        <position position="104"/>
    </location>
    <ligand>
        <name>Mg(2+)</name>
        <dbReference type="ChEBI" id="CHEBI:18420"/>
        <label>1</label>
    </ligand>
</feature>
<feature type="region of interest" description="Disordered" evidence="8">
    <location>
        <begin position="1"/>
        <end position="51"/>
    </location>
</feature>
<name>A0A0D1XMI2_EXOME</name>
<evidence type="ECO:0000256" key="4">
    <source>
        <dbReference type="ARBA" id="ARBA00022842"/>
    </source>
</evidence>
<keyword evidence="3" id="KW-0378">Hydrolase</keyword>
<dbReference type="InterPro" id="IPR004808">
    <property type="entry name" value="AP_endonuc_1"/>
</dbReference>
<feature type="site" description="Interaction with DNA substrate" evidence="7">
    <location>
        <position position="350"/>
    </location>
</feature>
<dbReference type="GO" id="GO:0046872">
    <property type="term" value="F:metal ion binding"/>
    <property type="evidence" value="ECO:0007669"/>
    <property type="project" value="UniProtKB-KW"/>
</dbReference>
<feature type="binding site" evidence="6">
    <location>
        <position position="250"/>
    </location>
    <ligand>
        <name>Mg(2+)</name>
        <dbReference type="ChEBI" id="CHEBI:18420"/>
        <label>1</label>
    </ligand>
</feature>
<feature type="compositionally biased region" description="Basic and acidic residues" evidence="8">
    <location>
        <begin position="32"/>
        <end position="44"/>
    </location>
</feature>
<evidence type="ECO:0000256" key="8">
    <source>
        <dbReference type="SAM" id="MobiDB-lite"/>
    </source>
</evidence>
<dbReference type="GO" id="GO:0008081">
    <property type="term" value="F:phosphoric diester hydrolase activity"/>
    <property type="evidence" value="ECO:0007669"/>
    <property type="project" value="TreeGrafter"/>
</dbReference>
<dbReference type="AlphaFoldDB" id="A0A0D1XMI2"/>
<comment type="cofactor">
    <cofactor evidence="6">
        <name>Mg(2+)</name>
        <dbReference type="ChEBI" id="CHEBI:18420"/>
    </cofactor>
    <cofactor evidence="6">
        <name>Mn(2+)</name>
        <dbReference type="ChEBI" id="CHEBI:29035"/>
    </cofactor>
    <text evidence="6">Probably binds two magnesium or manganese ions per subunit.</text>
</comment>
<dbReference type="Gene3D" id="3.60.10.10">
    <property type="entry name" value="Endonuclease/exonuclease/phosphatase"/>
    <property type="match status" value="1"/>
</dbReference>
<feature type="active site" description="Proton donor/acceptor" evidence="5">
    <location>
        <position position="248"/>
    </location>
</feature>
<evidence type="ECO:0000256" key="3">
    <source>
        <dbReference type="ARBA" id="ARBA00022801"/>
    </source>
</evidence>
<dbReference type="PANTHER" id="PTHR22748">
    <property type="entry name" value="AP ENDONUCLEASE"/>
    <property type="match status" value="1"/>
</dbReference>
<dbReference type="VEuPathDB" id="FungiDB:PV10_08932"/>
<feature type="binding site" evidence="6">
    <location>
        <position position="62"/>
    </location>
    <ligand>
        <name>Mg(2+)</name>
        <dbReference type="ChEBI" id="CHEBI:18420"/>
        <label>1</label>
    </ligand>
</feature>
<dbReference type="GO" id="GO:0006284">
    <property type="term" value="P:base-excision repair"/>
    <property type="evidence" value="ECO:0007669"/>
    <property type="project" value="TreeGrafter"/>
</dbReference>
<feature type="compositionally biased region" description="Basic and acidic residues" evidence="8">
    <location>
        <begin position="10"/>
        <end position="19"/>
    </location>
</feature>
<feature type="site" description="Important for catalytic activity" evidence="7">
    <location>
        <position position="321"/>
    </location>
</feature>
<dbReference type="InterPro" id="IPR036691">
    <property type="entry name" value="Endo/exonu/phosph_ase_sf"/>
</dbReference>
<dbReference type="SUPFAM" id="SSF56219">
    <property type="entry name" value="DNase I-like"/>
    <property type="match status" value="1"/>
</dbReference>
<keyword evidence="2 6" id="KW-0479">Metal-binding</keyword>
<dbReference type="InterPro" id="IPR005135">
    <property type="entry name" value="Endo/exonuclease/phosphatase"/>
</dbReference>
<feature type="active site" evidence="5">
    <location>
        <position position="197"/>
    </location>
</feature>
<accession>A0A0D1XMI2</accession>
<evidence type="ECO:0000256" key="6">
    <source>
        <dbReference type="PIRSR" id="PIRSR604808-2"/>
    </source>
</evidence>
<evidence type="ECO:0000259" key="9">
    <source>
        <dbReference type="Pfam" id="PF03372"/>
    </source>
</evidence>
<dbReference type="GO" id="GO:0008311">
    <property type="term" value="F:double-stranded DNA 3'-5' DNA exonuclease activity"/>
    <property type="evidence" value="ECO:0007669"/>
    <property type="project" value="TreeGrafter"/>
</dbReference>
<evidence type="ECO:0000256" key="1">
    <source>
        <dbReference type="ARBA" id="ARBA00007092"/>
    </source>
</evidence>
<organism evidence="10 11">
    <name type="scientific">Exophiala mesophila</name>
    <name type="common">Black yeast-like fungus</name>
    <dbReference type="NCBI Taxonomy" id="212818"/>
    <lineage>
        <taxon>Eukaryota</taxon>
        <taxon>Fungi</taxon>
        <taxon>Dikarya</taxon>
        <taxon>Ascomycota</taxon>
        <taxon>Pezizomycotina</taxon>
        <taxon>Eurotiomycetes</taxon>
        <taxon>Chaetothyriomycetidae</taxon>
        <taxon>Chaetothyriales</taxon>
        <taxon>Herpotrichiellaceae</taxon>
        <taxon>Exophiala</taxon>
    </lineage>
</organism>
<dbReference type="RefSeq" id="XP_016220930.1">
    <property type="nucleotide sequence ID" value="XM_016374019.1"/>
</dbReference>